<keyword evidence="1" id="KW-1133">Transmembrane helix</keyword>
<evidence type="ECO:0008006" key="4">
    <source>
        <dbReference type="Google" id="ProtNLM"/>
    </source>
</evidence>
<accession>W4LEE0</accession>
<evidence type="ECO:0000313" key="3">
    <source>
        <dbReference type="Proteomes" id="UP000019141"/>
    </source>
</evidence>
<feature type="transmembrane region" description="Helical" evidence="1">
    <location>
        <begin position="151"/>
        <end position="171"/>
    </location>
</feature>
<gene>
    <name evidence="2" type="ORF">ETSY1_29490</name>
</gene>
<dbReference type="Pfam" id="PF04307">
    <property type="entry name" value="YdjM"/>
    <property type="match status" value="1"/>
</dbReference>
<evidence type="ECO:0000256" key="1">
    <source>
        <dbReference type="SAM" id="Phobius"/>
    </source>
</evidence>
<dbReference type="HOGENOM" id="CLU_125861_0_0_7"/>
<feature type="transmembrane region" description="Helical" evidence="1">
    <location>
        <begin position="87"/>
        <end position="107"/>
    </location>
</feature>
<evidence type="ECO:0000313" key="2">
    <source>
        <dbReference type="EMBL" id="ETW95711.1"/>
    </source>
</evidence>
<sequence>MATFITYPLFGAGAAYAISQPQPLTRRFILLSTFCQWIPDINTLSYLLPIAETHSLGHRGLTHSVLFAFVLAFAIVRLLYRQFTPSHWAYWGLHLWFFLLTLSRGLLDALVDSHLGAAFLWPFDTQRYLFTWRPLLDVPIDISMLTSLHFWYAQLVELQFISLLLAILFILKQLMIGPAHRLSSPSSIKSLVADS</sequence>
<organism evidence="2 3">
    <name type="scientific">Entotheonella factor</name>
    <dbReference type="NCBI Taxonomy" id="1429438"/>
    <lineage>
        <taxon>Bacteria</taxon>
        <taxon>Pseudomonadati</taxon>
        <taxon>Nitrospinota/Tectimicrobiota group</taxon>
        <taxon>Candidatus Tectimicrobiota</taxon>
        <taxon>Candidatus Entotheonellia</taxon>
        <taxon>Candidatus Entotheonellales</taxon>
        <taxon>Candidatus Entotheonellaceae</taxon>
        <taxon>Candidatus Entotheonella</taxon>
    </lineage>
</organism>
<reference evidence="2 3" key="1">
    <citation type="journal article" date="2014" name="Nature">
        <title>An environmental bacterial taxon with a large and distinct metabolic repertoire.</title>
        <authorList>
            <person name="Wilson M.C."/>
            <person name="Mori T."/>
            <person name="Ruckert C."/>
            <person name="Uria A.R."/>
            <person name="Helf M.J."/>
            <person name="Takada K."/>
            <person name="Gernert C."/>
            <person name="Steffens U.A."/>
            <person name="Heycke N."/>
            <person name="Schmitt S."/>
            <person name="Rinke C."/>
            <person name="Helfrich E.J."/>
            <person name="Brachmann A.O."/>
            <person name="Gurgui C."/>
            <person name="Wakimoto T."/>
            <person name="Kracht M."/>
            <person name="Crusemann M."/>
            <person name="Hentschel U."/>
            <person name="Abe I."/>
            <person name="Matsunaga S."/>
            <person name="Kalinowski J."/>
            <person name="Takeyama H."/>
            <person name="Piel J."/>
        </authorList>
    </citation>
    <scope>NUCLEOTIDE SEQUENCE [LARGE SCALE GENOMIC DNA]</scope>
    <source>
        <strain evidence="3">TSY1</strain>
    </source>
</reference>
<proteinExistence type="predicted"/>
<feature type="transmembrane region" description="Helical" evidence="1">
    <location>
        <begin position="61"/>
        <end position="80"/>
    </location>
</feature>
<dbReference type="InterPro" id="IPR007404">
    <property type="entry name" value="YdjM-like"/>
</dbReference>
<dbReference type="AlphaFoldDB" id="W4LEE0"/>
<protein>
    <recommendedName>
        <fullName evidence="4">Metal-dependent hydrolase</fullName>
    </recommendedName>
</protein>
<keyword evidence="1" id="KW-0812">Transmembrane</keyword>
<keyword evidence="3" id="KW-1185">Reference proteome</keyword>
<comment type="caution">
    <text evidence="2">The sequence shown here is derived from an EMBL/GenBank/DDBJ whole genome shotgun (WGS) entry which is preliminary data.</text>
</comment>
<dbReference type="EMBL" id="AZHW01000881">
    <property type="protein sequence ID" value="ETW95711.1"/>
    <property type="molecule type" value="Genomic_DNA"/>
</dbReference>
<keyword evidence="1" id="KW-0472">Membrane</keyword>
<dbReference type="Proteomes" id="UP000019141">
    <property type="component" value="Unassembled WGS sequence"/>
</dbReference>
<name>W4LEE0_ENTF1</name>